<accession>A0A4U9RPD0</accession>
<dbReference type="KEGG" id="hhw:NCTC503_02087"/>
<feature type="domain" description="DUF402" evidence="1">
    <location>
        <begin position="94"/>
        <end position="197"/>
    </location>
</feature>
<name>A0A4U9RPD0_HATHI</name>
<dbReference type="Proteomes" id="UP000308489">
    <property type="component" value="Chromosome 1"/>
</dbReference>
<dbReference type="InterPro" id="IPR035930">
    <property type="entry name" value="FomD-like_sf"/>
</dbReference>
<dbReference type="PANTHER" id="PTHR41271:SF1">
    <property type="entry name" value="DUF402 DOMAIN-CONTAINING PROTEIN"/>
    <property type="match status" value="1"/>
</dbReference>
<dbReference type="Pfam" id="PF04167">
    <property type="entry name" value="DUF402"/>
    <property type="match status" value="1"/>
</dbReference>
<dbReference type="Gene3D" id="2.40.380.10">
    <property type="entry name" value="FomD-like"/>
    <property type="match status" value="1"/>
</dbReference>
<gene>
    <name evidence="2" type="ORF">NCTC503_02087</name>
</gene>
<dbReference type="SUPFAM" id="SSF159234">
    <property type="entry name" value="FomD-like"/>
    <property type="match status" value="1"/>
</dbReference>
<keyword evidence="3" id="KW-1185">Reference proteome</keyword>
<sequence>MQLFFINLIFIVKENSCTIYTIYDIFNLYNHGKGIKMKVKYADHIKWNRILEKDFNFKYIDRDEFRGYAAISYFKKVTAPRYAEMNGVDYLILDEGHTWIQYFPEGLNYAVTVMFDCNKKIVQWYFDICTSNKIDERGIPYFNDLYLDVVLLPKGDTMLLDEDELEEALKIGDITEEEYHMAKEVAEDILKELKEDKNSIVHFSKVNLKEMQEIL</sequence>
<dbReference type="InterPro" id="IPR007295">
    <property type="entry name" value="DUF402"/>
</dbReference>
<dbReference type="AlphaFoldDB" id="A0A4U9RPD0"/>
<proteinExistence type="predicted"/>
<dbReference type="EMBL" id="LR590481">
    <property type="protein sequence ID" value="VTQ93321.1"/>
    <property type="molecule type" value="Genomic_DNA"/>
</dbReference>
<organism evidence="2 3">
    <name type="scientific">Hathewaya histolytica</name>
    <name type="common">Clostridium histolyticum</name>
    <dbReference type="NCBI Taxonomy" id="1498"/>
    <lineage>
        <taxon>Bacteria</taxon>
        <taxon>Bacillati</taxon>
        <taxon>Bacillota</taxon>
        <taxon>Clostridia</taxon>
        <taxon>Eubacteriales</taxon>
        <taxon>Clostridiaceae</taxon>
        <taxon>Hathewaya</taxon>
    </lineage>
</organism>
<protein>
    <submittedName>
        <fullName evidence="2">Protein of uncharacterized function (DUF402)</fullName>
    </submittedName>
</protein>
<evidence type="ECO:0000313" key="2">
    <source>
        <dbReference type="EMBL" id="VTQ93321.1"/>
    </source>
</evidence>
<evidence type="ECO:0000259" key="1">
    <source>
        <dbReference type="Pfam" id="PF04167"/>
    </source>
</evidence>
<evidence type="ECO:0000313" key="3">
    <source>
        <dbReference type="Proteomes" id="UP000308489"/>
    </source>
</evidence>
<dbReference type="PANTHER" id="PTHR41271">
    <property type="entry name" value="DUF402 DOMAIN-CONTAINING PROTEIN"/>
    <property type="match status" value="1"/>
</dbReference>
<reference evidence="2 3" key="1">
    <citation type="submission" date="2019-05" db="EMBL/GenBank/DDBJ databases">
        <authorList>
            <consortium name="Pathogen Informatics"/>
        </authorList>
    </citation>
    <scope>NUCLEOTIDE SEQUENCE [LARGE SCALE GENOMIC DNA]</scope>
    <source>
        <strain evidence="2 3">NCTC503</strain>
    </source>
</reference>